<reference evidence="17" key="1">
    <citation type="submission" date="2012-07" db="EMBL/GenBank/DDBJ databases">
        <authorList>
            <person name="Chen J."/>
        </authorList>
    </citation>
    <scope>NUCLEOTIDE SEQUENCE</scope>
</reference>
<dbReference type="EMBL" id="JX292093">
    <property type="protein sequence ID" value="AFQ32295.1"/>
    <property type="molecule type" value="mRNA"/>
</dbReference>
<dbReference type="GO" id="GO:0005615">
    <property type="term" value="C:extracellular space"/>
    <property type="evidence" value="ECO:0007669"/>
    <property type="project" value="InterPro"/>
</dbReference>
<evidence type="ECO:0000256" key="11">
    <source>
        <dbReference type="PIRNR" id="PIRNR002549"/>
    </source>
</evidence>
<dbReference type="GO" id="GO:0005886">
    <property type="term" value="C:plasma membrane"/>
    <property type="evidence" value="ECO:0007669"/>
    <property type="project" value="TreeGrafter"/>
</dbReference>
<feature type="disulfide bond" evidence="14">
    <location>
        <begin position="37"/>
        <end position="49"/>
    </location>
</feature>
<comment type="subunit">
    <text evidence="2 11">Monomer.</text>
</comment>
<dbReference type="GO" id="GO:0006826">
    <property type="term" value="P:iron ion transport"/>
    <property type="evidence" value="ECO:0007669"/>
    <property type="project" value="UniProtKB-KW"/>
</dbReference>
<accession>J7I920</accession>
<evidence type="ECO:0000313" key="17">
    <source>
        <dbReference type="EMBL" id="AFQ32295.1"/>
    </source>
</evidence>
<evidence type="ECO:0000256" key="7">
    <source>
        <dbReference type="ARBA" id="ARBA00022737"/>
    </source>
</evidence>
<dbReference type="PRINTS" id="PR00422">
    <property type="entry name" value="TRANSFERRIN"/>
</dbReference>
<keyword evidence="15" id="KW-0732">Signal</keyword>
<dbReference type="InterPro" id="IPR001156">
    <property type="entry name" value="Transferrin-like_dom"/>
</dbReference>
<dbReference type="PROSITE" id="PS00206">
    <property type="entry name" value="TRANSFERRIN_LIKE_2"/>
    <property type="match status" value="1"/>
</dbReference>
<organism evidence="17">
    <name type="scientific">Misgurnus anguillicaudatus</name>
    <name type="common">Oriental weatherloach</name>
    <name type="synonym">Cobitis anguillicaudata</name>
    <dbReference type="NCBI Taxonomy" id="75329"/>
    <lineage>
        <taxon>Eukaryota</taxon>
        <taxon>Metazoa</taxon>
        <taxon>Chordata</taxon>
        <taxon>Craniata</taxon>
        <taxon>Vertebrata</taxon>
        <taxon>Euteleostomi</taxon>
        <taxon>Actinopterygii</taxon>
        <taxon>Neopterygii</taxon>
        <taxon>Teleostei</taxon>
        <taxon>Ostariophysi</taxon>
        <taxon>Cypriniformes</taxon>
        <taxon>Cobitidae</taxon>
        <taxon>Cobitinae</taxon>
        <taxon>Misgurnus</taxon>
    </lineage>
</organism>
<keyword evidence="4 11" id="KW-0410">Iron transport</keyword>
<feature type="disulfide bond" evidence="14">
    <location>
        <begin position="442"/>
        <end position="520"/>
    </location>
</feature>
<keyword evidence="9 11" id="KW-0406">Ion transport</keyword>
<evidence type="ECO:0000256" key="1">
    <source>
        <dbReference type="ARBA" id="ARBA00004613"/>
    </source>
</evidence>
<evidence type="ECO:0000256" key="10">
    <source>
        <dbReference type="ARBA" id="ARBA00023157"/>
    </source>
</evidence>
<protein>
    <recommendedName>
        <fullName evidence="11">Serotransferrin</fullName>
    </recommendedName>
</protein>
<feature type="domain" description="Transferrin-like" evidence="16">
    <location>
        <begin position="335"/>
        <end position="651"/>
    </location>
</feature>
<evidence type="ECO:0000256" key="3">
    <source>
        <dbReference type="ARBA" id="ARBA00022448"/>
    </source>
</evidence>
<proteinExistence type="evidence at transcript level"/>
<feature type="disulfide bond" evidence="14">
    <location>
        <begin position="231"/>
        <end position="245"/>
    </location>
</feature>
<comment type="function">
    <text evidence="11">Transferrins are iron binding transport proteins which bind Fe(3+) ion in association with the binding of an anion, usually bicarbonate.</text>
</comment>
<feature type="disulfide bond" evidence="14">
    <location>
        <begin position="560"/>
        <end position="575"/>
    </location>
</feature>
<dbReference type="GO" id="GO:0055037">
    <property type="term" value="C:recycling endosome"/>
    <property type="evidence" value="ECO:0007669"/>
    <property type="project" value="TreeGrafter"/>
</dbReference>
<feature type="binding site" evidence="13">
    <location>
        <position position="102"/>
    </location>
    <ligand>
        <name>Fe(3+)</name>
        <dbReference type="ChEBI" id="CHEBI:29034"/>
        <label>1</label>
    </ligand>
</feature>
<feature type="disulfide bond" evidence="14">
    <location>
        <begin position="183"/>
        <end position="190"/>
    </location>
</feature>
<dbReference type="PANTHER" id="PTHR11485">
    <property type="entry name" value="TRANSFERRIN"/>
    <property type="match status" value="1"/>
</dbReference>
<dbReference type="GO" id="GO:0005769">
    <property type="term" value="C:early endosome"/>
    <property type="evidence" value="ECO:0007669"/>
    <property type="project" value="TreeGrafter"/>
</dbReference>
<feature type="binding site" evidence="13">
    <location>
        <position position="384"/>
    </location>
    <ligand>
        <name>Fe(3+)</name>
        <dbReference type="ChEBI" id="CHEBI:29034"/>
        <label>1</label>
    </ligand>
</feature>
<feature type="domain" description="Transferrin-like" evidence="16">
    <location>
        <begin position="24"/>
        <end position="321"/>
    </location>
</feature>
<evidence type="ECO:0000256" key="13">
    <source>
        <dbReference type="PIRSR" id="PIRSR002549-3"/>
    </source>
</evidence>
<dbReference type="SMART" id="SM00094">
    <property type="entry name" value="TR_FER"/>
    <property type="match status" value="2"/>
</dbReference>
<feature type="disulfide bond" evidence="14">
    <location>
        <begin position="394"/>
        <end position="659"/>
    </location>
</feature>
<dbReference type="GO" id="GO:0019731">
    <property type="term" value="P:antibacterial humoral response"/>
    <property type="evidence" value="ECO:0007669"/>
    <property type="project" value="TreeGrafter"/>
</dbReference>
<feature type="disulfide bond" evidence="14">
    <location>
        <begin position="487"/>
        <end position="503"/>
    </location>
</feature>
<feature type="binding site" evidence="13">
    <location>
        <position position="419"/>
    </location>
    <ligand>
        <name>Fe(3+)</name>
        <dbReference type="ChEBI" id="CHEBI:29034"/>
        <label>1</label>
    </ligand>
</feature>
<dbReference type="InterPro" id="IPR018195">
    <property type="entry name" value="Transferrin_Fe_BS"/>
</dbReference>
<evidence type="ECO:0000256" key="9">
    <source>
        <dbReference type="ARBA" id="ARBA00023065"/>
    </source>
</evidence>
<dbReference type="InterPro" id="IPR016357">
    <property type="entry name" value="Transferrin"/>
</dbReference>
<keyword evidence="8 11" id="KW-0408">Iron</keyword>
<dbReference type="AlphaFoldDB" id="J7I920"/>
<feature type="binding site" evidence="13">
    <location>
        <position position="583"/>
    </location>
    <ligand>
        <name>Fe(3+)</name>
        <dbReference type="ChEBI" id="CHEBI:29034"/>
        <label>1</label>
    </ligand>
</feature>
<feature type="disulfide bond" evidence="14">
    <location>
        <begin position="476"/>
        <end position="490"/>
    </location>
</feature>
<evidence type="ECO:0000256" key="12">
    <source>
        <dbReference type="PIRSR" id="PIRSR002549-2"/>
    </source>
</evidence>
<feature type="binding site" evidence="12">
    <location>
        <position position="134"/>
    </location>
    <ligand>
        <name>hydrogencarbonate</name>
        <dbReference type="ChEBI" id="CHEBI:17544"/>
        <label>1</label>
    </ligand>
</feature>
<feature type="disulfide bond" evidence="14">
    <location>
        <begin position="125"/>
        <end position="203"/>
    </location>
</feature>
<dbReference type="Gene3D" id="3.40.190.10">
    <property type="entry name" value="Periplasmic binding protein-like II"/>
    <property type="match status" value="4"/>
</dbReference>
<dbReference type="GO" id="GO:0046872">
    <property type="term" value="F:metal ion binding"/>
    <property type="evidence" value="ECO:0007669"/>
    <property type="project" value="UniProtKB-KW"/>
</dbReference>
<feature type="disulfide bond" evidence="14">
    <location>
        <begin position="338"/>
        <end position="369"/>
    </location>
</feature>
<dbReference type="SUPFAM" id="SSF53850">
    <property type="entry name" value="Periplasmic binding protein-like II"/>
    <property type="match status" value="2"/>
</dbReference>
<comment type="similarity">
    <text evidence="11">Belongs to the transferrin family.</text>
</comment>
<dbReference type="PROSITE" id="PS00205">
    <property type="entry name" value="TRANSFERRIN_LIKE_1"/>
    <property type="match status" value="2"/>
</dbReference>
<feature type="binding site" evidence="12">
    <location>
        <position position="451"/>
    </location>
    <ligand>
        <name>hydrogencarbonate</name>
        <dbReference type="ChEBI" id="CHEBI:17544"/>
        <label>1</label>
    </ligand>
</feature>
<keyword evidence="7" id="KW-0677">Repeat</keyword>
<dbReference type="FunFam" id="3.40.190.10:FF:000095">
    <property type="entry name" value="Lactotransferrin"/>
    <property type="match status" value="1"/>
</dbReference>
<feature type="binding site" evidence="12">
    <location>
        <position position="450"/>
    </location>
    <ligand>
        <name>hydrogencarbonate</name>
        <dbReference type="ChEBI" id="CHEBI:17544"/>
        <label>1</label>
    </ligand>
</feature>
<evidence type="ECO:0000256" key="4">
    <source>
        <dbReference type="ARBA" id="ARBA00022496"/>
    </source>
</evidence>
<dbReference type="PIRSF" id="PIRSF002549">
    <property type="entry name" value="Transferrin"/>
    <property type="match status" value="1"/>
</dbReference>
<keyword evidence="10 14" id="KW-1015">Disulfide bond</keyword>
<feature type="binding site" evidence="13">
    <location>
        <position position="514"/>
    </location>
    <ligand>
        <name>Fe(3+)</name>
        <dbReference type="ChEBI" id="CHEBI:29034"/>
        <label>2</label>
    </ligand>
</feature>
<feature type="disulfide bond" evidence="14">
    <location>
        <begin position="348"/>
        <end position="360"/>
    </location>
</feature>
<dbReference type="PANTHER" id="PTHR11485:SF31">
    <property type="entry name" value="SEROTRANSFERRIN"/>
    <property type="match status" value="1"/>
</dbReference>
<sequence length="668" mass="72893">MNLLLTSLLGCLVLALPLASGEKFKWCVTSQPELNKCNKLATKAPELECFLQKDVTECMTSIKTGAADAITVDGYHVFQGGLTNYELHPIIEEKYKKGQETYYAVAVVKKDTAFTIKDLSGKTSCHDCYKSRGGWFIPIGKLISERVIPWDGSEEKSLEKAVSEFFSASCVPGISKANYPNLCKGCKSDCSCPPKESDEPFACLKSDAGQVAFLCHNKIPSAEKQDYKLLCMDGSSKSVDEYKDCHLGKVVGHAVISRKDASLSDQIFKVLSQIPSSDLFSSDGGKDLMFSDSATSLIKLPEITDSFFFLKNEYEIMRALKDGPKPIPPSPRPVVNWCTIGHGEKDKCDRLSGIINRLSCQSATSVDECIVKIKRGELDAIAVDGGQVWAAEKCGLVAAMAEQYNQANCGMNDADASSYYVVAVVKKGSGVTWNNLEGKKSCHTGVNRNAGWNIPQAVLCKEKNKCDMYTFFSKGCAPGADPKSNMCELCKGSGKAVGDASKCKTNPDEQYYGYDGAFRCLAEGAGEVAFIKHGIVSSNTDGNGPEWAKNLKSGDYELICPSSPFKAEISDYVNCNWALVPAHAVIAREDVRNDVVTLLKDAQTVPDINLFKSDDGKNLVFSDSTKCLQEIKDSKKFLSETYKTILENSKPIPELMQACTLDNYPVEV</sequence>
<evidence type="ECO:0000256" key="5">
    <source>
        <dbReference type="ARBA" id="ARBA00022525"/>
    </source>
</evidence>
<evidence type="ECO:0000256" key="2">
    <source>
        <dbReference type="ARBA" id="ARBA00011245"/>
    </source>
</evidence>
<keyword evidence="3 11" id="KW-0813">Transport</keyword>
<feature type="signal peptide" evidence="15">
    <location>
        <begin position="1"/>
        <end position="21"/>
    </location>
</feature>
<feature type="chain" id="PRO_5003793521" description="Serotransferrin" evidence="15">
    <location>
        <begin position="22"/>
        <end position="668"/>
    </location>
</feature>
<evidence type="ECO:0000256" key="14">
    <source>
        <dbReference type="PIRSR" id="PIRSR002549-4"/>
    </source>
</evidence>
<dbReference type="PROSITE" id="PS51408">
    <property type="entry name" value="TRANSFERRIN_LIKE_4"/>
    <property type="match status" value="2"/>
</dbReference>
<evidence type="ECO:0000256" key="8">
    <source>
        <dbReference type="ARBA" id="ARBA00023004"/>
    </source>
</evidence>
<evidence type="ECO:0000256" key="15">
    <source>
        <dbReference type="SAM" id="SignalP"/>
    </source>
</evidence>
<feature type="disulfide bond" evidence="14">
    <location>
        <begin position="27"/>
        <end position="58"/>
    </location>
</feature>
<feature type="binding site" evidence="12">
    <location>
        <position position="444"/>
    </location>
    <ligand>
        <name>hydrogencarbonate</name>
        <dbReference type="ChEBI" id="CHEBI:17544"/>
        <label>1</label>
    </ligand>
</feature>
<reference evidence="17" key="2">
    <citation type="journal article" date="2014" name="J. Fish Biol.">
        <title>cDNA cloning and expression characterization of serum transferrin gene from oriental weatherfish Misgurnus anguillicaudatus.</title>
        <authorList>
            <person name="Chen J.H."/>
            <person name="Wang C.H."/>
            <person name="Li Y.L."/>
            <person name="Wang H.M."/>
            <person name="Zhang X.J."/>
            <person name="Yan B.L."/>
        </authorList>
    </citation>
    <scope>NUCLEOTIDE SEQUENCE</scope>
</reference>
<evidence type="ECO:0000256" key="6">
    <source>
        <dbReference type="ARBA" id="ARBA00022723"/>
    </source>
</evidence>
<dbReference type="Pfam" id="PF00405">
    <property type="entry name" value="Transferrin"/>
    <property type="match status" value="2"/>
</dbReference>
<name>J7I920_MISAN</name>
<feature type="binding site" evidence="13">
    <location>
        <position position="253"/>
    </location>
    <ligand>
        <name>Fe(3+)</name>
        <dbReference type="ChEBI" id="CHEBI:29034"/>
        <label>1</label>
    </ligand>
</feature>
<dbReference type="SMR" id="J7I920"/>
<comment type="subcellular location">
    <subcellularLocation>
        <location evidence="1 11">Secreted</location>
    </subcellularLocation>
</comment>
<feature type="binding site" evidence="12">
    <location>
        <position position="448"/>
    </location>
    <ligand>
        <name>hydrogencarbonate</name>
        <dbReference type="ChEBI" id="CHEBI:17544"/>
        <label>1</label>
    </ligand>
</feature>
<feature type="binding site" evidence="13">
    <location>
        <position position="73"/>
    </location>
    <ligand>
        <name>Fe(3+)</name>
        <dbReference type="ChEBI" id="CHEBI:29034"/>
        <label>1</label>
    </ligand>
</feature>
<evidence type="ECO:0000259" key="16">
    <source>
        <dbReference type="PROSITE" id="PS51408"/>
    </source>
</evidence>
<keyword evidence="5 11" id="KW-0964">Secreted</keyword>
<keyword evidence="6 11" id="KW-0479">Metal-binding</keyword>
<feature type="disulfide bond" evidence="14">
    <location>
        <begin position="170"/>
        <end position="186"/>
    </location>
</feature>